<comment type="subcellular location">
    <subcellularLocation>
        <location evidence="1">Cell membrane</location>
        <topology evidence="1">Multi-pass membrane protein</topology>
    </subcellularLocation>
</comment>
<feature type="transmembrane region" description="Helical" evidence="6">
    <location>
        <begin position="89"/>
        <end position="120"/>
    </location>
</feature>
<keyword evidence="5 6" id="KW-0472">Membrane</keyword>
<proteinExistence type="predicted"/>
<keyword evidence="4 6" id="KW-1133">Transmembrane helix</keyword>
<feature type="transmembrane region" description="Helical" evidence="6">
    <location>
        <begin position="256"/>
        <end position="280"/>
    </location>
</feature>
<dbReference type="Proteomes" id="UP000233654">
    <property type="component" value="Unassembled WGS sequence"/>
</dbReference>
<dbReference type="Gene3D" id="1.20.81.30">
    <property type="entry name" value="Type II secretion system (T2SS), domain F"/>
    <property type="match status" value="1"/>
</dbReference>
<feature type="transmembrane region" description="Helical" evidence="6">
    <location>
        <begin position="286"/>
        <end position="303"/>
    </location>
</feature>
<evidence type="ECO:0000256" key="3">
    <source>
        <dbReference type="ARBA" id="ARBA00022692"/>
    </source>
</evidence>
<dbReference type="InterPro" id="IPR018076">
    <property type="entry name" value="T2SS_GspF_dom"/>
</dbReference>
<evidence type="ECO:0000256" key="5">
    <source>
        <dbReference type="ARBA" id="ARBA00023136"/>
    </source>
</evidence>
<dbReference type="InterPro" id="IPR042094">
    <property type="entry name" value="T2SS_GspF_sf"/>
</dbReference>
<dbReference type="PANTHER" id="PTHR35007">
    <property type="entry name" value="INTEGRAL MEMBRANE PROTEIN-RELATED"/>
    <property type="match status" value="1"/>
</dbReference>
<dbReference type="GO" id="GO:0005886">
    <property type="term" value="C:plasma membrane"/>
    <property type="evidence" value="ECO:0007669"/>
    <property type="project" value="UniProtKB-SubCell"/>
</dbReference>
<protein>
    <recommendedName>
        <fullName evidence="7">Type II secretion system protein GspF domain-containing protein</fullName>
    </recommendedName>
</protein>
<comment type="caution">
    <text evidence="8">The sequence shown here is derived from an EMBL/GenBank/DDBJ whole genome shotgun (WGS) entry which is preliminary data.</text>
</comment>
<evidence type="ECO:0000256" key="2">
    <source>
        <dbReference type="ARBA" id="ARBA00022475"/>
    </source>
</evidence>
<name>A0A2N3G668_9ACTN</name>
<dbReference type="EMBL" id="PHEX01000032">
    <property type="protein sequence ID" value="PKQ28098.1"/>
    <property type="molecule type" value="Genomic_DNA"/>
</dbReference>
<evidence type="ECO:0000256" key="4">
    <source>
        <dbReference type="ARBA" id="ARBA00022989"/>
    </source>
</evidence>
<dbReference type="AlphaFoldDB" id="A0A2N3G668"/>
<evidence type="ECO:0000313" key="8">
    <source>
        <dbReference type="EMBL" id="PKQ28098.1"/>
    </source>
</evidence>
<evidence type="ECO:0000313" key="9">
    <source>
        <dbReference type="Proteomes" id="UP000233654"/>
    </source>
</evidence>
<dbReference type="Pfam" id="PF00482">
    <property type="entry name" value="T2SSF"/>
    <property type="match status" value="1"/>
</dbReference>
<organism evidence="8 9">
    <name type="scientific">Candidatus Anoxymicrobium japonicum</name>
    <dbReference type="NCBI Taxonomy" id="2013648"/>
    <lineage>
        <taxon>Bacteria</taxon>
        <taxon>Bacillati</taxon>
        <taxon>Actinomycetota</taxon>
        <taxon>Candidatus Geothermincolia</taxon>
        <taxon>Candidatus Geothermincolales</taxon>
        <taxon>Candidatus Anoxymicrobiaceae</taxon>
        <taxon>Candidatus Anoxymicrobium</taxon>
    </lineage>
</organism>
<feature type="domain" description="Type II secretion system protein GspF" evidence="7">
    <location>
        <begin position="146"/>
        <end position="267"/>
    </location>
</feature>
<dbReference type="PANTHER" id="PTHR35007:SF1">
    <property type="entry name" value="PILUS ASSEMBLY PROTEIN"/>
    <property type="match status" value="1"/>
</dbReference>
<keyword evidence="3 6" id="KW-0812">Transmembrane</keyword>
<gene>
    <name evidence="8" type="ORF">CVT63_04500</name>
</gene>
<evidence type="ECO:0000256" key="1">
    <source>
        <dbReference type="ARBA" id="ARBA00004651"/>
    </source>
</evidence>
<sequence length="310" mass="33407">MRWPGLCILVVAAIYFLWMSRSARAVAAARRNLDRHLEPGDGGTPVLRGRGLLAQARRRIEKTRAASRAREQLNASGLAIRWSVFMPTWLAAALLLPLSSFLMTGSILAAPPALLAALVLPGKALKMLGHARVRKSQEQCDTLAADLTLFLRSGIPVEDALSLCARDAFPPVSDAIARFQSDVALGAGVDTALLDLVGALDNRDLQLIARAMVTSRETGSEISHIMDTIGETVRERSAIRRELESQTVQRRISGRVVAALPLIFLGISALVSRSVISVLLGTTPGLIILMVAVLLDAAGFLWINKILDIK</sequence>
<evidence type="ECO:0000259" key="7">
    <source>
        <dbReference type="Pfam" id="PF00482"/>
    </source>
</evidence>
<keyword evidence="2" id="KW-1003">Cell membrane</keyword>
<reference evidence="8 9" key="1">
    <citation type="journal article" date="2017" name="ISME J.">
        <title>Potential for microbial H2 and metal transformations associated with novel bacteria and archaea in deep terrestrial subsurface sediments.</title>
        <authorList>
            <person name="Hernsdorf A.W."/>
            <person name="Amano Y."/>
            <person name="Miyakawa K."/>
            <person name="Ise K."/>
            <person name="Suzuki Y."/>
            <person name="Anantharaman K."/>
            <person name="Probst A."/>
            <person name="Burstein D."/>
            <person name="Thomas B.C."/>
            <person name="Banfield J.F."/>
        </authorList>
    </citation>
    <scope>NUCLEOTIDE SEQUENCE [LARGE SCALE GENOMIC DNA]</scope>
    <source>
        <strain evidence="8">HGW-Actinobacteria-3</strain>
    </source>
</reference>
<accession>A0A2N3G668</accession>
<evidence type="ECO:0000256" key="6">
    <source>
        <dbReference type="SAM" id="Phobius"/>
    </source>
</evidence>